<evidence type="ECO:0000313" key="2">
    <source>
        <dbReference type="Proteomes" id="UP000583929"/>
    </source>
</evidence>
<gene>
    <name evidence="1" type="ORF">G4B88_012833</name>
</gene>
<dbReference type="AlphaFoldDB" id="A0A7J6E7P9"/>
<comment type="caution">
    <text evidence="1">The sequence shown here is derived from an EMBL/GenBank/DDBJ whole genome shotgun (WGS) entry which is preliminary data.</text>
</comment>
<evidence type="ECO:0000313" key="1">
    <source>
        <dbReference type="EMBL" id="KAF4354465.1"/>
    </source>
</evidence>
<dbReference type="Proteomes" id="UP000583929">
    <property type="component" value="Unassembled WGS sequence"/>
</dbReference>
<reference evidence="1 2" key="1">
    <citation type="journal article" date="2020" name="bioRxiv">
        <title>Sequence and annotation of 42 cannabis genomes reveals extensive copy number variation in cannabinoid synthesis and pathogen resistance genes.</title>
        <authorList>
            <person name="Mckernan K.J."/>
            <person name="Helbert Y."/>
            <person name="Kane L.T."/>
            <person name="Ebling H."/>
            <person name="Zhang L."/>
            <person name="Liu B."/>
            <person name="Eaton Z."/>
            <person name="Mclaughlin S."/>
            <person name="Kingan S."/>
            <person name="Baybayan P."/>
            <person name="Concepcion G."/>
            <person name="Jordan M."/>
            <person name="Riva A."/>
            <person name="Barbazuk W."/>
            <person name="Harkins T."/>
        </authorList>
    </citation>
    <scope>NUCLEOTIDE SEQUENCE [LARGE SCALE GENOMIC DNA]</scope>
    <source>
        <strain evidence="2">cv. Jamaican Lion 4</strain>
        <tissue evidence="1">Leaf</tissue>
    </source>
</reference>
<sequence>MEGLIILNVIGDSDCFGGCAVGRTPGCRGSGWGGRDYWT</sequence>
<keyword evidence="2" id="KW-1185">Reference proteome</keyword>
<dbReference type="EMBL" id="JAATIQ010000478">
    <property type="protein sequence ID" value="KAF4354465.1"/>
    <property type="molecule type" value="Genomic_DNA"/>
</dbReference>
<organism evidence="1 2">
    <name type="scientific">Cannabis sativa</name>
    <name type="common">Hemp</name>
    <name type="synonym">Marijuana</name>
    <dbReference type="NCBI Taxonomy" id="3483"/>
    <lineage>
        <taxon>Eukaryota</taxon>
        <taxon>Viridiplantae</taxon>
        <taxon>Streptophyta</taxon>
        <taxon>Embryophyta</taxon>
        <taxon>Tracheophyta</taxon>
        <taxon>Spermatophyta</taxon>
        <taxon>Magnoliopsida</taxon>
        <taxon>eudicotyledons</taxon>
        <taxon>Gunneridae</taxon>
        <taxon>Pentapetalae</taxon>
        <taxon>rosids</taxon>
        <taxon>fabids</taxon>
        <taxon>Rosales</taxon>
        <taxon>Cannabaceae</taxon>
        <taxon>Cannabis</taxon>
    </lineage>
</organism>
<accession>A0A7J6E7P9</accession>
<proteinExistence type="predicted"/>
<name>A0A7J6E7P9_CANSA</name>
<protein>
    <submittedName>
        <fullName evidence="1">Uncharacterized protein</fullName>
    </submittedName>
</protein>